<reference evidence="1" key="1">
    <citation type="submission" date="2024-06" db="EMBL/GenBank/DDBJ databases">
        <authorList>
            <person name="Coelho C."/>
            <person name="Bento M."/>
            <person name="Garcia E."/>
            <person name="Camelo A."/>
            <person name="Brandao I."/>
            <person name="Espirito Santo C."/>
            <person name="Trovao J."/>
            <person name="Verissimo A."/>
            <person name="Costa J."/>
            <person name="Tiago I."/>
        </authorList>
    </citation>
    <scope>NUCLEOTIDE SEQUENCE</scope>
    <source>
        <strain evidence="1">KWT182</strain>
    </source>
</reference>
<proteinExistence type="predicted"/>
<organism evidence="1">
    <name type="scientific">Acerihabitans sp. KWT182</name>
    <dbReference type="NCBI Taxonomy" id="3157919"/>
    <lineage>
        <taxon>Bacteria</taxon>
        <taxon>Pseudomonadati</taxon>
        <taxon>Pseudomonadota</taxon>
        <taxon>Gammaproteobacteria</taxon>
        <taxon>Enterobacterales</taxon>
        <taxon>Pectobacteriaceae</taxon>
        <taxon>Acerihabitans</taxon>
    </lineage>
</organism>
<gene>
    <name evidence="1" type="ORF">ABK905_18225</name>
</gene>
<evidence type="ECO:0000313" key="1">
    <source>
        <dbReference type="EMBL" id="XBS68580.1"/>
    </source>
</evidence>
<accession>A0AAU7Q696</accession>
<protein>
    <recommendedName>
        <fullName evidence="2">DinB family protein</fullName>
    </recommendedName>
</protein>
<sequence length="71" mass="8227">MLSGFKFERPTPLSDEAADWTLHDYVHHLSLIETFSLDFRLHTQEKIEEARDSIASMFDNVAHLQSSSTEF</sequence>
<dbReference type="EMBL" id="CP157947">
    <property type="protein sequence ID" value="XBS68580.1"/>
    <property type="molecule type" value="Genomic_DNA"/>
</dbReference>
<dbReference type="AlphaFoldDB" id="A0AAU7Q696"/>
<name>A0AAU7Q696_9GAMM</name>
<evidence type="ECO:0008006" key="2">
    <source>
        <dbReference type="Google" id="ProtNLM"/>
    </source>
</evidence>